<dbReference type="Proteomes" id="UP001608902">
    <property type="component" value="Unassembled WGS sequence"/>
</dbReference>
<comment type="caution">
    <text evidence="2">The sequence shown here is derived from an EMBL/GenBank/DDBJ whole genome shotgun (WGS) entry which is preliminary data.</text>
</comment>
<feature type="compositionally biased region" description="Basic and acidic residues" evidence="1">
    <location>
        <begin position="1"/>
        <end position="17"/>
    </location>
</feature>
<dbReference type="PANTHER" id="PTHR46010:SF1">
    <property type="entry name" value="PROTEIN IWS1 HOMOLOG"/>
    <property type="match status" value="1"/>
</dbReference>
<proteinExistence type="predicted"/>
<name>A0ABD6EEF5_9BILA</name>
<protein>
    <submittedName>
        <fullName evidence="2">Uncharacterized protein</fullName>
    </submittedName>
</protein>
<dbReference type="EMBL" id="JBGFUD010002482">
    <property type="protein sequence ID" value="MFH4977652.1"/>
    <property type="molecule type" value="Genomic_DNA"/>
</dbReference>
<sequence>MNDKESEPRPGDKDFVMRARVPRPSQKDYVVRPRSNVEGPFRGSSKTHVTSRYDRAHRDFLERTKKSKTLRAAAVSLEGRKMDI</sequence>
<keyword evidence="3" id="KW-1185">Reference proteome</keyword>
<gene>
    <name evidence="2" type="ORF">AB6A40_004361</name>
</gene>
<evidence type="ECO:0000313" key="3">
    <source>
        <dbReference type="Proteomes" id="UP001608902"/>
    </source>
</evidence>
<accession>A0ABD6EEF5</accession>
<dbReference type="PANTHER" id="PTHR46010">
    <property type="entry name" value="PROTEIN IWS1 HOMOLOG"/>
    <property type="match status" value="1"/>
</dbReference>
<organism evidence="2 3">
    <name type="scientific">Gnathostoma spinigerum</name>
    <dbReference type="NCBI Taxonomy" id="75299"/>
    <lineage>
        <taxon>Eukaryota</taxon>
        <taxon>Metazoa</taxon>
        <taxon>Ecdysozoa</taxon>
        <taxon>Nematoda</taxon>
        <taxon>Chromadorea</taxon>
        <taxon>Rhabditida</taxon>
        <taxon>Spirurina</taxon>
        <taxon>Gnathostomatomorpha</taxon>
        <taxon>Gnathostomatoidea</taxon>
        <taxon>Gnathostomatidae</taxon>
        <taxon>Gnathostoma</taxon>
    </lineage>
</organism>
<dbReference type="InterPro" id="IPR051037">
    <property type="entry name" value="RNAPII_TF_IWS1"/>
</dbReference>
<evidence type="ECO:0000256" key="1">
    <source>
        <dbReference type="SAM" id="MobiDB-lite"/>
    </source>
</evidence>
<reference evidence="2 3" key="1">
    <citation type="submission" date="2024-08" db="EMBL/GenBank/DDBJ databases">
        <title>Gnathostoma spinigerum genome.</title>
        <authorList>
            <person name="Gonzalez-Bertolin B."/>
            <person name="Monzon S."/>
            <person name="Zaballos A."/>
            <person name="Jimenez P."/>
            <person name="Dekumyoy P."/>
            <person name="Varona S."/>
            <person name="Cuesta I."/>
            <person name="Sumanam S."/>
            <person name="Adisakwattana P."/>
            <person name="Gasser R.B."/>
            <person name="Hernandez-Gonzalez A."/>
            <person name="Young N.D."/>
            <person name="Perteguer M.J."/>
        </authorList>
    </citation>
    <scope>NUCLEOTIDE SEQUENCE [LARGE SCALE GENOMIC DNA]</scope>
    <source>
        <strain evidence="2">AL3</strain>
        <tissue evidence="2">Liver</tissue>
    </source>
</reference>
<evidence type="ECO:0000313" key="2">
    <source>
        <dbReference type="EMBL" id="MFH4977652.1"/>
    </source>
</evidence>
<feature type="region of interest" description="Disordered" evidence="1">
    <location>
        <begin position="1"/>
        <end position="28"/>
    </location>
</feature>
<dbReference type="AlphaFoldDB" id="A0ABD6EEF5"/>